<dbReference type="PANTHER" id="PTHR10587:SF80">
    <property type="entry name" value="CHITOOLIGOSACCHARIDE DEACETYLASE"/>
    <property type="match status" value="1"/>
</dbReference>
<dbReference type="InterPro" id="IPR002509">
    <property type="entry name" value="NODB_dom"/>
</dbReference>
<sequence>MGRYRHWLHIVVFMIIVGLTLDMEKNPFTPLESPVIMETVKTTDPLYAEIKQKAKKYEEPAQNAYIDKVWKKTPGRNGLKVNVEKSYAKMKQEDGIFTESKLVFDQTAPEIDLKDLPAAPIYRGHPEKKMVALLINVSWGEEYIPEMLSILRDNRVKASFFIEGKWAKNNAELVKMIAEQGHLIGNHAYNHPDMARLSNQSMVDQIVQTNDILKAITGSTPRWFAPPSGSYNNHVVEVSHHLNMETVLWTVDTIDWKNPSVSVMLNRVNNQLHPGATILMHPTAATERGLEQLISSIKEKKYKLNTIEKLMEPKR</sequence>
<dbReference type="PANTHER" id="PTHR10587">
    <property type="entry name" value="GLYCOSYL TRANSFERASE-RELATED"/>
    <property type="match status" value="1"/>
</dbReference>
<dbReference type="EMBL" id="LGTO01000007">
    <property type="protein sequence ID" value="KNE20216.1"/>
    <property type="molecule type" value="Genomic_DNA"/>
</dbReference>
<keyword evidence="1" id="KW-0812">Transmembrane</keyword>
<protein>
    <submittedName>
        <fullName evidence="2">Uncharacterized protein</fullName>
    </submittedName>
</protein>
<dbReference type="GO" id="GO:0016020">
    <property type="term" value="C:membrane"/>
    <property type="evidence" value="ECO:0007669"/>
    <property type="project" value="TreeGrafter"/>
</dbReference>
<evidence type="ECO:0000313" key="3">
    <source>
        <dbReference type="Proteomes" id="UP000036780"/>
    </source>
</evidence>
<dbReference type="InterPro" id="IPR011330">
    <property type="entry name" value="Glyco_hydro/deAcase_b/a-brl"/>
</dbReference>
<dbReference type="CDD" id="cd10950">
    <property type="entry name" value="CE4_BsYlxY_like"/>
    <property type="match status" value="1"/>
</dbReference>
<dbReference type="Pfam" id="PF01522">
    <property type="entry name" value="Polysacc_deac_1"/>
    <property type="match status" value="1"/>
</dbReference>
<feature type="transmembrane region" description="Helical" evidence="1">
    <location>
        <begin position="6"/>
        <end position="23"/>
    </location>
</feature>
<gene>
    <name evidence="2" type="ORF">AFK71_17655</name>
</gene>
<dbReference type="NCBIfam" id="TIGR02873">
    <property type="entry name" value="spore_ylxY"/>
    <property type="match status" value="1"/>
</dbReference>
<dbReference type="Proteomes" id="UP000036780">
    <property type="component" value="Unassembled WGS sequence"/>
</dbReference>
<dbReference type="PATRIC" id="fig|1473.5.peg.2254"/>
<name>A0A0L0QNU3_VIRPA</name>
<dbReference type="AlphaFoldDB" id="A0A0L0QNU3"/>
<comment type="caution">
    <text evidence="2">The sequence shown here is derived from an EMBL/GenBank/DDBJ whole genome shotgun (WGS) entry which is preliminary data.</text>
</comment>
<dbReference type="GO" id="GO:0016810">
    <property type="term" value="F:hydrolase activity, acting on carbon-nitrogen (but not peptide) bonds"/>
    <property type="evidence" value="ECO:0007669"/>
    <property type="project" value="InterPro"/>
</dbReference>
<dbReference type="RefSeq" id="WP_050352785.1">
    <property type="nucleotide sequence ID" value="NZ_CP073011.1"/>
</dbReference>
<dbReference type="InterPro" id="IPR050248">
    <property type="entry name" value="Polysacc_deacetylase_ArnD"/>
</dbReference>
<evidence type="ECO:0000313" key="2">
    <source>
        <dbReference type="EMBL" id="KNE20216.1"/>
    </source>
</evidence>
<evidence type="ECO:0000256" key="1">
    <source>
        <dbReference type="SAM" id="Phobius"/>
    </source>
</evidence>
<dbReference type="GeneID" id="66870649"/>
<keyword evidence="3" id="KW-1185">Reference proteome</keyword>
<keyword evidence="1" id="KW-0472">Membrane</keyword>
<dbReference type="SUPFAM" id="SSF88713">
    <property type="entry name" value="Glycoside hydrolase/deacetylase"/>
    <property type="match status" value="1"/>
</dbReference>
<accession>A0A0L0QNU3</accession>
<dbReference type="InterPro" id="IPR014228">
    <property type="entry name" value="Spore_polysacc_deacetyl_YlxY"/>
</dbReference>
<dbReference type="GO" id="GO:0005975">
    <property type="term" value="P:carbohydrate metabolic process"/>
    <property type="evidence" value="ECO:0007669"/>
    <property type="project" value="InterPro"/>
</dbReference>
<dbReference type="Gene3D" id="3.20.20.370">
    <property type="entry name" value="Glycoside hydrolase/deacetylase"/>
    <property type="match status" value="1"/>
</dbReference>
<reference evidence="3" key="1">
    <citation type="submission" date="2015-07" db="EMBL/GenBank/DDBJ databases">
        <title>Fjat-10053 dsm26.</title>
        <authorList>
            <person name="Liu B."/>
            <person name="Wang J."/>
            <person name="Zhu Y."/>
            <person name="Liu G."/>
            <person name="Chen Q."/>
            <person name="Chen Z."/>
            <person name="Lan J."/>
            <person name="Che J."/>
            <person name="Ge C."/>
            <person name="Shi H."/>
            <person name="Pan Z."/>
            <person name="Liu X."/>
        </authorList>
    </citation>
    <scope>NUCLEOTIDE SEQUENCE [LARGE SCALE GENOMIC DNA]</scope>
    <source>
        <strain evidence="3">DSM 26</strain>
    </source>
</reference>
<proteinExistence type="predicted"/>
<organism evidence="2 3">
    <name type="scientific">Virgibacillus pantothenticus</name>
    <dbReference type="NCBI Taxonomy" id="1473"/>
    <lineage>
        <taxon>Bacteria</taxon>
        <taxon>Bacillati</taxon>
        <taxon>Bacillota</taxon>
        <taxon>Bacilli</taxon>
        <taxon>Bacillales</taxon>
        <taxon>Bacillaceae</taxon>
        <taxon>Virgibacillus</taxon>
    </lineage>
</organism>
<dbReference type="OrthoDB" id="9812065at2"/>
<keyword evidence="1" id="KW-1133">Transmembrane helix</keyword>
<dbReference type="PROSITE" id="PS51677">
    <property type="entry name" value="NODB"/>
    <property type="match status" value="1"/>
</dbReference>